<dbReference type="Pfam" id="PF19582">
    <property type="entry name" value="AdeT1_2"/>
    <property type="match status" value="1"/>
</dbReference>
<dbReference type="Gene3D" id="3.40.190.170">
    <property type="entry name" value="Bacterial extracellular solute-binding protein, family 7"/>
    <property type="match status" value="1"/>
</dbReference>
<dbReference type="EMBL" id="RAXV01000026">
    <property type="protein sequence ID" value="RKG30262.1"/>
    <property type="molecule type" value="Genomic_DNA"/>
</dbReference>
<organism evidence="2 3">
    <name type="scientific">Acinetobacter tianfuensis</name>
    <dbReference type="NCBI Taxonomy" id="2419603"/>
    <lineage>
        <taxon>Bacteria</taxon>
        <taxon>Pseudomonadati</taxon>
        <taxon>Pseudomonadota</taxon>
        <taxon>Gammaproteobacteria</taxon>
        <taxon>Moraxellales</taxon>
        <taxon>Moraxellaceae</taxon>
        <taxon>Acinetobacter</taxon>
    </lineage>
</organism>
<sequence>MQKGFLMLSAALLSVCSMQTQAKQTICVFDLLGKAGESYKLMEEWALASKNWGGDIKLIPYQSEEQAEKDFKADKCDAVAMTSMRGRAYNKFGGSIDALGGVTSNAIAKKAIAYALDKRNNKRLISTRGNTKYELAGISPIGIAYIFVRDRSVNTIEKGKGKKFAYLHYDLAQKVAIERVGAVGVPADIFNFVKKFNDGEVDIIAAPAYAFKPLEIYKGLGSKGAMFNYPVVNVTANLIIKPNAFPDSFGEKSREWFLGELPRGFKMIERMEAEIPAKYKSDIPKEDQLRYQKLLRDGRIELSRQGVYDSTMMTVLKKARCTVERTNFECSIGGE</sequence>
<evidence type="ECO:0000313" key="2">
    <source>
        <dbReference type="EMBL" id="RKG30262.1"/>
    </source>
</evidence>
<feature type="chain" id="PRO_5017179375" evidence="1">
    <location>
        <begin position="23"/>
        <end position="335"/>
    </location>
</feature>
<accession>A0A3A8E5B5</accession>
<dbReference type="InterPro" id="IPR045758">
    <property type="entry name" value="AdeT1/2"/>
</dbReference>
<dbReference type="RefSeq" id="WP_120403081.1">
    <property type="nucleotide sequence ID" value="NZ_RAXV01000026.1"/>
</dbReference>
<dbReference type="OrthoDB" id="9771186at2"/>
<feature type="signal peptide" evidence="1">
    <location>
        <begin position="1"/>
        <end position="22"/>
    </location>
</feature>
<dbReference type="InterPro" id="IPR038404">
    <property type="entry name" value="TRAP_DctP_sf"/>
</dbReference>
<name>A0A3A8E5B5_9GAMM</name>
<evidence type="ECO:0000256" key="1">
    <source>
        <dbReference type="SAM" id="SignalP"/>
    </source>
</evidence>
<dbReference type="Proteomes" id="UP000282388">
    <property type="component" value="Unassembled WGS sequence"/>
</dbReference>
<reference evidence="2 3" key="1">
    <citation type="submission" date="2018-09" db="EMBL/GenBank/DDBJ databases">
        <title>The draft genome of Acinetobacter spp. strains.</title>
        <authorList>
            <person name="Qin J."/>
            <person name="Feng Y."/>
            <person name="Zong Z."/>
        </authorList>
    </citation>
    <scope>NUCLEOTIDE SEQUENCE [LARGE SCALE GENOMIC DNA]</scope>
    <source>
        <strain evidence="2 3">WCHAc060012</strain>
    </source>
</reference>
<comment type="caution">
    <text evidence="2">The sequence shown here is derived from an EMBL/GenBank/DDBJ whole genome shotgun (WGS) entry which is preliminary data.</text>
</comment>
<keyword evidence="1" id="KW-0732">Signal</keyword>
<evidence type="ECO:0000313" key="3">
    <source>
        <dbReference type="Proteomes" id="UP000282388"/>
    </source>
</evidence>
<proteinExistence type="predicted"/>
<gene>
    <name evidence="2" type="ORF">D7V32_11930</name>
</gene>
<keyword evidence="3" id="KW-1185">Reference proteome</keyword>
<protein>
    <submittedName>
        <fullName evidence="2">RND transporter</fullName>
    </submittedName>
</protein>
<dbReference type="AlphaFoldDB" id="A0A3A8E5B5"/>